<organism evidence="4 5">
    <name type="scientific">Thioalbus denitrificans</name>
    <dbReference type="NCBI Taxonomy" id="547122"/>
    <lineage>
        <taxon>Bacteria</taxon>
        <taxon>Pseudomonadati</taxon>
        <taxon>Pseudomonadota</taxon>
        <taxon>Gammaproteobacteria</taxon>
        <taxon>Chromatiales</taxon>
        <taxon>Ectothiorhodospiraceae</taxon>
        <taxon>Thioalbus</taxon>
    </lineage>
</organism>
<name>A0A369BTZ4_9GAMM</name>
<dbReference type="SUPFAM" id="SSF52172">
    <property type="entry name" value="CheY-like"/>
    <property type="match status" value="1"/>
</dbReference>
<dbReference type="PANTHER" id="PTHR44591">
    <property type="entry name" value="STRESS RESPONSE REGULATOR PROTEIN 1"/>
    <property type="match status" value="1"/>
</dbReference>
<evidence type="ECO:0000313" key="5">
    <source>
        <dbReference type="Proteomes" id="UP000252707"/>
    </source>
</evidence>
<dbReference type="EMBL" id="QPJY01000014">
    <property type="protein sequence ID" value="RCX24851.1"/>
    <property type="molecule type" value="Genomic_DNA"/>
</dbReference>
<sequence length="130" mass="14476">MSTQQLRRILCVEDEPDIQTVARLALETLGGFEVAFCDTGPEAIERAPRFGPDLILLDVMLPEMDGPQTLAALRQLPELGAVPVVFMTAKVQPGEVRRYLELGAVDVIAKPFDPMVLPQRVRAIWERVHD</sequence>
<proteinExistence type="predicted"/>
<dbReference type="OrthoDB" id="9800897at2"/>
<dbReference type="InterPro" id="IPR001789">
    <property type="entry name" value="Sig_transdc_resp-reg_receiver"/>
</dbReference>
<accession>A0A369BTZ4</accession>
<dbReference type="Proteomes" id="UP000252707">
    <property type="component" value="Unassembled WGS sequence"/>
</dbReference>
<keyword evidence="1 2" id="KW-0597">Phosphoprotein</keyword>
<evidence type="ECO:0000313" key="4">
    <source>
        <dbReference type="EMBL" id="RCX24851.1"/>
    </source>
</evidence>
<evidence type="ECO:0000256" key="1">
    <source>
        <dbReference type="ARBA" id="ARBA00022553"/>
    </source>
</evidence>
<keyword evidence="5" id="KW-1185">Reference proteome</keyword>
<dbReference type="Pfam" id="PF00072">
    <property type="entry name" value="Response_reg"/>
    <property type="match status" value="1"/>
</dbReference>
<feature type="domain" description="Response regulatory" evidence="3">
    <location>
        <begin position="8"/>
        <end position="125"/>
    </location>
</feature>
<dbReference type="PROSITE" id="PS50110">
    <property type="entry name" value="RESPONSE_REGULATORY"/>
    <property type="match status" value="1"/>
</dbReference>
<dbReference type="InterPro" id="IPR050595">
    <property type="entry name" value="Bact_response_regulator"/>
</dbReference>
<feature type="modified residue" description="4-aspartylphosphate" evidence="2">
    <location>
        <position position="58"/>
    </location>
</feature>
<dbReference type="SMART" id="SM00448">
    <property type="entry name" value="REC"/>
    <property type="match status" value="1"/>
</dbReference>
<dbReference type="AlphaFoldDB" id="A0A369BTZ4"/>
<evidence type="ECO:0000259" key="3">
    <source>
        <dbReference type="PROSITE" id="PS50110"/>
    </source>
</evidence>
<dbReference type="Gene3D" id="3.40.50.2300">
    <property type="match status" value="1"/>
</dbReference>
<evidence type="ECO:0000256" key="2">
    <source>
        <dbReference type="PROSITE-ProRule" id="PRU00169"/>
    </source>
</evidence>
<gene>
    <name evidence="4" type="ORF">DFQ59_1147</name>
</gene>
<dbReference type="InterPro" id="IPR011006">
    <property type="entry name" value="CheY-like_superfamily"/>
</dbReference>
<dbReference type="RefSeq" id="WP_114281055.1">
    <property type="nucleotide sequence ID" value="NZ_QPJY01000014.1"/>
</dbReference>
<protein>
    <submittedName>
        <fullName evidence="4">Response regulator receiver domain-containing protein</fullName>
    </submittedName>
</protein>
<dbReference type="PANTHER" id="PTHR44591:SF3">
    <property type="entry name" value="RESPONSE REGULATORY DOMAIN-CONTAINING PROTEIN"/>
    <property type="match status" value="1"/>
</dbReference>
<dbReference type="GO" id="GO:0000160">
    <property type="term" value="P:phosphorelay signal transduction system"/>
    <property type="evidence" value="ECO:0007669"/>
    <property type="project" value="InterPro"/>
</dbReference>
<comment type="caution">
    <text evidence="4">The sequence shown here is derived from an EMBL/GenBank/DDBJ whole genome shotgun (WGS) entry which is preliminary data.</text>
</comment>
<reference evidence="4 5" key="1">
    <citation type="submission" date="2018-07" db="EMBL/GenBank/DDBJ databases">
        <title>Genomic Encyclopedia of Type Strains, Phase IV (KMG-IV): sequencing the most valuable type-strain genomes for metagenomic binning, comparative biology and taxonomic classification.</title>
        <authorList>
            <person name="Goeker M."/>
        </authorList>
    </citation>
    <scope>NUCLEOTIDE SEQUENCE [LARGE SCALE GENOMIC DNA]</scope>
    <source>
        <strain evidence="4 5">DSM 26407</strain>
    </source>
</reference>